<reference evidence="6" key="1">
    <citation type="submission" date="2020-05" db="EMBL/GenBank/DDBJ databases">
        <authorList>
            <person name="Chiriac C."/>
            <person name="Salcher M."/>
            <person name="Ghai R."/>
            <person name="Kavagutti S V."/>
        </authorList>
    </citation>
    <scope>NUCLEOTIDE SEQUENCE</scope>
</reference>
<dbReference type="AlphaFoldDB" id="A0A6J7SF38"/>
<dbReference type="PANTHER" id="PTHR45663">
    <property type="entry name" value="GEO12009P1"/>
    <property type="match status" value="1"/>
</dbReference>
<dbReference type="GO" id="GO:0005737">
    <property type="term" value="C:cytoplasm"/>
    <property type="evidence" value="ECO:0007669"/>
    <property type="project" value="TreeGrafter"/>
</dbReference>
<accession>A0A6J7SF38</accession>
<dbReference type="PANTHER" id="PTHR45663:SF11">
    <property type="entry name" value="GEO12009P1"/>
    <property type="match status" value="1"/>
</dbReference>
<keyword evidence="2" id="KW-0249">Electron transport</keyword>
<protein>
    <submittedName>
        <fullName evidence="6">Unannotated protein</fullName>
    </submittedName>
</protein>
<gene>
    <name evidence="5" type="ORF">UFOPK3495_00211</name>
    <name evidence="6" type="ORF">UFOPK4237_00938</name>
</gene>
<evidence type="ECO:0000256" key="1">
    <source>
        <dbReference type="ARBA" id="ARBA00022448"/>
    </source>
</evidence>
<keyword evidence="3" id="KW-1015">Disulfide bond</keyword>
<dbReference type="InterPro" id="IPR036249">
    <property type="entry name" value="Thioredoxin-like_sf"/>
</dbReference>
<sequence>MCRGLLDVSLSVLSSSHLGASLVKTMKSCRCAQIVRWARRIFEPQWAFYLGTADQLLRFSSTAGREGDRIRKNGQVTTPFAGGGAIDLAALAAARKQQEQTSLAMANVPEGIIIDVTDETFPVAVLEQSETVPVILDLWATWCGPCKQLSPILEKLAAEAGGRWILAKVDVDAQPRIAQAFQVQSIPSVFAVIKGQPAQVFQGAAPEAQIRQVLEEVLKVAAQQGVTGTVGAVAEVPEIVEEEEPVDPRFTAAYDAIEAGNWQTAADAYRTVLEATPNDSDAQAGLAMVGLYGRTENAVLNFDAQADEIDAQLDLADADALNGNWPAAFSRLVAAVRITTGDNRSRVRTRLLELFMIAGDDPAVIPARAALSSALF</sequence>
<evidence type="ECO:0000256" key="2">
    <source>
        <dbReference type="ARBA" id="ARBA00022982"/>
    </source>
</evidence>
<evidence type="ECO:0000313" key="6">
    <source>
        <dbReference type="EMBL" id="CAB5039128.1"/>
    </source>
</evidence>
<dbReference type="GO" id="GO:0015035">
    <property type="term" value="F:protein-disulfide reductase activity"/>
    <property type="evidence" value="ECO:0007669"/>
    <property type="project" value="TreeGrafter"/>
</dbReference>
<dbReference type="SUPFAM" id="SSF52833">
    <property type="entry name" value="Thioredoxin-like"/>
    <property type="match status" value="1"/>
</dbReference>
<evidence type="ECO:0000259" key="4">
    <source>
        <dbReference type="PROSITE" id="PS51352"/>
    </source>
</evidence>
<dbReference type="Pfam" id="PF14561">
    <property type="entry name" value="TPR_20"/>
    <property type="match status" value="1"/>
</dbReference>
<dbReference type="EMBL" id="CAFBMC010000006">
    <property type="protein sequence ID" value="CAB4889209.1"/>
    <property type="molecule type" value="Genomic_DNA"/>
</dbReference>
<dbReference type="InterPro" id="IPR013766">
    <property type="entry name" value="Thioredoxin_domain"/>
</dbReference>
<dbReference type="Gene3D" id="1.25.40.10">
    <property type="entry name" value="Tetratricopeptide repeat domain"/>
    <property type="match status" value="1"/>
</dbReference>
<name>A0A6J7SF38_9ZZZZ</name>
<dbReference type="GO" id="GO:0006950">
    <property type="term" value="P:response to stress"/>
    <property type="evidence" value="ECO:0007669"/>
    <property type="project" value="UniProtKB-ARBA"/>
</dbReference>
<dbReference type="Gene3D" id="3.40.30.10">
    <property type="entry name" value="Glutaredoxin"/>
    <property type="match status" value="1"/>
</dbReference>
<dbReference type="CDD" id="cd02956">
    <property type="entry name" value="ybbN"/>
    <property type="match status" value="1"/>
</dbReference>
<keyword evidence="1" id="KW-0813">Transport</keyword>
<feature type="domain" description="Thioredoxin" evidence="4">
    <location>
        <begin position="102"/>
        <end position="219"/>
    </location>
</feature>
<dbReference type="PROSITE" id="PS00194">
    <property type="entry name" value="THIOREDOXIN_1"/>
    <property type="match status" value="1"/>
</dbReference>
<dbReference type="InterPro" id="IPR011990">
    <property type="entry name" value="TPR-like_helical_dom_sf"/>
</dbReference>
<dbReference type="InterPro" id="IPR017937">
    <property type="entry name" value="Thioredoxin_CS"/>
</dbReference>
<proteinExistence type="predicted"/>
<dbReference type="Pfam" id="PF00085">
    <property type="entry name" value="Thioredoxin"/>
    <property type="match status" value="1"/>
</dbReference>
<dbReference type="SUPFAM" id="SSF48452">
    <property type="entry name" value="TPR-like"/>
    <property type="match status" value="1"/>
</dbReference>
<dbReference type="EMBL" id="CAFBPZ010000057">
    <property type="protein sequence ID" value="CAB5039128.1"/>
    <property type="molecule type" value="Genomic_DNA"/>
</dbReference>
<evidence type="ECO:0000256" key="3">
    <source>
        <dbReference type="ARBA" id="ARBA00023157"/>
    </source>
</evidence>
<evidence type="ECO:0000313" key="5">
    <source>
        <dbReference type="EMBL" id="CAB4889209.1"/>
    </source>
</evidence>
<dbReference type="PROSITE" id="PS51352">
    <property type="entry name" value="THIOREDOXIN_2"/>
    <property type="match status" value="1"/>
</dbReference>
<organism evidence="6">
    <name type="scientific">freshwater metagenome</name>
    <dbReference type="NCBI Taxonomy" id="449393"/>
    <lineage>
        <taxon>unclassified sequences</taxon>
        <taxon>metagenomes</taxon>
        <taxon>ecological metagenomes</taxon>
    </lineage>
</organism>